<name>A0A0L0DKN4_THETB</name>
<protein>
    <recommendedName>
        <fullName evidence="2">DUF427 domain-containing protein</fullName>
    </recommendedName>
</protein>
<feature type="domain" description="DUF427" evidence="2">
    <location>
        <begin position="35"/>
        <end position="124"/>
    </location>
</feature>
<reference evidence="3 4" key="1">
    <citation type="submission" date="2010-05" db="EMBL/GenBank/DDBJ databases">
        <title>The Genome Sequence of Thecamonas trahens ATCC 50062.</title>
        <authorList>
            <consortium name="The Broad Institute Genome Sequencing Platform"/>
            <person name="Russ C."/>
            <person name="Cuomo C."/>
            <person name="Shea T."/>
            <person name="Young S.K."/>
            <person name="Zeng Q."/>
            <person name="Koehrsen M."/>
            <person name="Haas B."/>
            <person name="Borodovsky M."/>
            <person name="Guigo R."/>
            <person name="Alvarado L."/>
            <person name="Berlin A."/>
            <person name="Bochicchio J."/>
            <person name="Borenstein D."/>
            <person name="Chapman S."/>
            <person name="Chen Z."/>
            <person name="Freedman E."/>
            <person name="Gellesch M."/>
            <person name="Goldberg J."/>
            <person name="Griggs A."/>
            <person name="Gujja S."/>
            <person name="Heilman E."/>
            <person name="Heiman D."/>
            <person name="Hepburn T."/>
            <person name="Howarth C."/>
            <person name="Jen D."/>
            <person name="Larson L."/>
            <person name="Mehta T."/>
            <person name="Park D."/>
            <person name="Pearson M."/>
            <person name="Roberts A."/>
            <person name="Saif S."/>
            <person name="Shenoy N."/>
            <person name="Sisk P."/>
            <person name="Stolte C."/>
            <person name="Sykes S."/>
            <person name="Thomson T."/>
            <person name="Walk T."/>
            <person name="White J."/>
            <person name="Yandava C."/>
            <person name="Burger G."/>
            <person name="Gray M.W."/>
            <person name="Holland P.W.H."/>
            <person name="King N."/>
            <person name="Lang F.B.F."/>
            <person name="Roger A.J."/>
            <person name="Ruiz-Trillo I."/>
            <person name="Lander E."/>
            <person name="Nusbaum C."/>
        </authorList>
    </citation>
    <scope>NUCLEOTIDE SEQUENCE [LARGE SCALE GENOMIC DNA]</scope>
    <source>
        <strain evidence="3 4">ATCC 50062</strain>
    </source>
</reference>
<evidence type="ECO:0000313" key="4">
    <source>
        <dbReference type="Proteomes" id="UP000054408"/>
    </source>
</evidence>
<keyword evidence="4" id="KW-1185">Reference proteome</keyword>
<evidence type="ECO:0000259" key="2">
    <source>
        <dbReference type="Pfam" id="PF04248"/>
    </source>
</evidence>
<dbReference type="OrthoDB" id="18996at2759"/>
<dbReference type="EMBL" id="GL349475">
    <property type="protein sequence ID" value="KNC52795.1"/>
    <property type="molecule type" value="Genomic_DNA"/>
</dbReference>
<accession>A0A0L0DKN4</accession>
<proteinExistence type="predicted"/>
<dbReference type="eggNOG" id="ENOG502S7JC">
    <property type="taxonomic scope" value="Eukaryota"/>
</dbReference>
<dbReference type="STRING" id="461836.A0A0L0DKN4"/>
<gene>
    <name evidence="3" type="ORF">AMSG_08684</name>
</gene>
<dbReference type="PANTHER" id="PTHR43058">
    <property type="entry name" value="SLR0655 PROTEIN"/>
    <property type="match status" value="1"/>
</dbReference>
<dbReference type="InterPro" id="IPR038694">
    <property type="entry name" value="DUF427_sf"/>
</dbReference>
<dbReference type="Proteomes" id="UP000054408">
    <property type="component" value="Unassembled WGS sequence"/>
</dbReference>
<evidence type="ECO:0000313" key="3">
    <source>
        <dbReference type="EMBL" id="KNC52795.1"/>
    </source>
</evidence>
<dbReference type="GeneID" id="25567321"/>
<evidence type="ECO:0000256" key="1">
    <source>
        <dbReference type="SAM" id="MobiDB-lite"/>
    </source>
</evidence>
<dbReference type="AlphaFoldDB" id="A0A0L0DKN4"/>
<dbReference type="RefSeq" id="XP_013755105.1">
    <property type="nucleotide sequence ID" value="XM_013899651.1"/>
</dbReference>
<feature type="region of interest" description="Disordered" evidence="1">
    <location>
        <begin position="1"/>
        <end position="23"/>
    </location>
</feature>
<dbReference type="PANTHER" id="PTHR43058:SF1">
    <property type="entry name" value="DUF427 DOMAIN-CONTAINING PROTEIN"/>
    <property type="match status" value="1"/>
</dbReference>
<dbReference type="InterPro" id="IPR007361">
    <property type="entry name" value="DUF427"/>
</dbReference>
<dbReference type="Gene3D" id="2.170.150.40">
    <property type="entry name" value="Domain of unknown function (DUF427)"/>
    <property type="match status" value="1"/>
</dbReference>
<organism evidence="3 4">
    <name type="scientific">Thecamonas trahens ATCC 50062</name>
    <dbReference type="NCBI Taxonomy" id="461836"/>
    <lineage>
        <taxon>Eukaryota</taxon>
        <taxon>Apusozoa</taxon>
        <taxon>Apusomonadida</taxon>
        <taxon>Apusomonadidae</taxon>
        <taxon>Thecamonas</taxon>
    </lineage>
</organism>
<sequence>MAAEPRSSPRCEPRPTENVVDFPRPPQVKPVPWRIRVEHGGAVVAETCAAIRVAETHHAPTYYIPLADIDLERVVPSCEPHSTFCEWKGLATYWDVLVPDGDRLVRAAWSYPEPTEAFTAIKGCRVRRR</sequence>
<dbReference type="Pfam" id="PF04248">
    <property type="entry name" value="NTP_transf_9"/>
    <property type="match status" value="1"/>
</dbReference>